<comment type="caution">
    <text evidence="6">The sequence shown here is derived from an EMBL/GenBank/DDBJ whole genome shotgun (WGS) entry which is preliminary data.</text>
</comment>
<keyword evidence="2 3" id="KW-0175">Coiled coil</keyword>
<dbReference type="EMBL" id="RSED01000016">
    <property type="protein sequence ID" value="RRS02950.1"/>
    <property type="molecule type" value="Genomic_DNA"/>
</dbReference>
<feature type="region of interest" description="Disordered" evidence="4">
    <location>
        <begin position="223"/>
        <end position="274"/>
    </location>
</feature>
<feature type="region of interest" description="Disordered" evidence="4">
    <location>
        <begin position="29"/>
        <end position="108"/>
    </location>
</feature>
<dbReference type="SUPFAM" id="SSF111369">
    <property type="entry name" value="HlyD-like secretion proteins"/>
    <property type="match status" value="1"/>
</dbReference>
<accession>A0A426V844</accession>
<protein>
    <submittedName>
        <fullName evidence="6">HlyD family efflux transporter periplasmic adaptor subunit</fullName>
    </submittedName>
</protein>
<dbReference type="Pfam" id="PF25973">
    <property type="entry name" value="BSH_CzcB"/>
    <property type="match status" value="1"/>
</dbReference>
<dbReference type="Gene3D" id="2.40.30.170">
    <property type="match status" value="1"/>
</dbReference>
<dbReference type="PANTHER" id="PTHR32347">
    <property type="entry name" value="EFFLUX SYSTEM COMPONENT YKNX-RELATED"/>
    <property type="match status" value="1"/>
</dbReference>
<feature type="compositionally biased region" description="Gly residues" evidence="4">
    <location>
        <begin position="72"/>
        <end position="93"/>
    </location>
</feature>
<dbReference type="InterPro" id="IPR050465">
    <property type="entry name" value="UPF0194_transport"/>
</dbReference>
<dbReference type="InterPro" id="IPR029016">
    <property type="entry name" value="GAF-like_dom_sf"/>
</dbReference>
<gene>
    <name evidence="6" type="ORF">EIP75_17545</name>
</gene>
<dbReference type="SUPFAM" id="SSF55781">
    <property type="entry name" value="GAF domain-like"/>
    <property type="match status" value="1"/>
</dbReference>
<feature type="compositionally biased region" description="Low complexity" evidence="4">
    <location>
        <begin position="248"/>
        <end position="260"/>
    </location>
</feature>
<sequence>MDADSRTEAICNPHEHTLRQAPVCAINQGLPASPSTSLDISLQPSGSPGHESSDPPCSRPNESFLAHRPARGGAGGGGSLLGGLDGPGRGPGGHPWQRLPGQHGLGVVRAGFQPGRARVRLLPATGRSPAGAADIPRRFGLVERPAPERCFHRAGSTDGCVGHLGPQLHRRCGAVRRSSVWPAAPDLHLRPGRPLGRAECRHWPDLRVLRQRRGRLRDAEPHRFRHRRARGRCRPSGAGRAGGGHGRAGPAPRAGSHAARYASGRARPGMSAAPGATPAAVVGAVSSEPRWGTGFSTSSEAGASADFWSLLVNAQTSDQLCRAWLGILCQWVPGTQAGLLLLHDEGDRYAPAGVWPDPEQDMSFLGDVAQQALVERRGVVREESNGLAQCAYPLLSADQAYGVVVLHVVSRGDASVREALRLLHWGAGWLVGLFDRRHLIERDVRLKRSAMLQDILLGVMAEAGPEQAGRWVVNRLAEALPCRRALLGRVTRGGLGADVEVVSVSGTAHFEPHSTLIARAREALREAADSGQAQVHPVQDIDEGTAPLLTASALADYAQEAQARCVIALPLEHQGRCRGALLLDFDQRVSDDLKTFLDTLALALAPGLALQDAATRGWWAHGRDRAAELWAALVGPRHPGWKLVGGVTLVALVLASVVNVDFRVRSPATVEGRVQRSAVAPFEGFIKEARVRAGDTVKKGDVLARLDDRDLKLESAKWQAEAELAERKLREAMARGQPVDVRLAQAEAEQAHAELSMVTEKLARVAITAPFDGIVVRGDLSQQLGAPVELGKVLFEVAPLNAYRVVMKVDEHDIVHLRQGQVGELVLAGLPGERLAIKVSKVSPVATAEDGRNSFRVEAEVNAQAPGQGGSEHLQPGMEGVGKVSVGEHSLAWQAFHRLGNWIRYTAWTLGL</sequence>
<organism evidence="6 7">
    <name type="scientific">Aquabacterium soli</name>
    <dbReference type="NCBI Taxonomy" id="2493092"/>
    <lineage>
        <taxon>Bacteria</taxon>
        <taxon>Pseudomonadati</taxon>
        <taxon>Pseudomonadota</taxon>
        <taxon>Betaproteobacteria</taxon>
        <taxon>Burkholderiales</taxon>
        <taxon>Aquabacterium</taxon>
    </lineage>
</organism>
<evidence type="ECO:0000256" key="4">
    <source>
        <dbReference type="SAM" id="MobiDB-lite"/>
    </source>
</evidence>
<proteinExistence type="predicted"/>
<feature type="coiled-coil region" evidence="3">
    <location>
        <begin position="715"/>
        <end position="761"/>
    </location>
</feature>
<dbReference type="InterPro" id="IPR058647">
    <property type="entry name" value="BSH_CzcB-like"/>
</dbReference>
<evidence type="ECO:0000256" key="1">
    <source>
        <dbReference type="ARBA" id="ARBA00004196"/>
    </source>
</evidence>
<evidence type="ECO:0000259" key="5">
    <source>
        <dbReference type="Pfam" id="PF25973"/>
    </source>
</evidence>
<dbReference type="Gene3D" id="3.30.450.40">
    <property type="match status" value="1"/>
</dbReference>
<evidence type="ECO:0000256" key="2">
    <source>
        <dbReference type="ARBA" id="ARBA00023054"/>
    </source>
</evidence>
<dbReference type="Gene3D" id="2.40.50.100">
    <property type="match status" value="1"/>
</dbReference>
<comment type="subcellular location">
    <subcellularLocation>
        <location evidence="1">Cell envelope</location>
    </subcellularLocation>
</comment>
<dbReference type="AlphaFoldDB" id="A0A426V844"/>
<feature type="domain" description="CzcB-like barrel-sandwich hybrid" evidence="5">
    <location>
        <begin position="679"/>
        <end position="798"/>
    </location>
</feature>
<evidence type="ECO:0000313" key="6">
    <source>
        <dbReference type="EMBL" id="RRS02950.1"/>
    </source>
</evidence>
<keyword evidence="7" id="KW-1185">Reference proteome</keyword>
<dbReference type="PANTHER" id="PTHR32347:SF23">
    <property type="entry name" value="BLL5650 PROTEIN"/>
    <property type="match status" value="1"/>
</dbReference>
<reference evidence="6 7" key="1">
    <citation type="submission" date="2018-12" db="EMBL/GenBank/DDBJ databases">
        <title>The whole draft genome of Aquabacterium sp. SJQ9.</title>
        <authorList>
            <person name="Sun L."/>
            <person name="Gao X."/>
            <person name="Chen W."/>
            <person name="Huang K."/>
        </authorList>
    </citation>
    <scope>NUCLEOTIDE SEQUENCE [LARGE SCALE GENOMIC DNA]</scope>
    <source>
        <strain evidence="6 7">SJQ9</strain>
    </source>
</reference>
<feature type="compositionally biased region" description="Polar residues" evidence="4">
    <location>
        <begin position="33"/>
        <end position="46"/>
    </location>
</feature>
<dbReference type="Proteomes" id="UP000269265">
    <property type="component" value="Unassembled WGS sequence"/>
</dbReference>
<feature type="compositionally biased region" description="Basic residues" evidence="4">
    <location>
        <begin position="223"/>
        <end position="233"/>
    </location>
</feature>
<evidence type="ECO:0000313" key="7">
    <source>
        <dbReference type="Proteomes" id="UP000269265"/>
    </source>
</evidence>
<evidence type="ECO:0000256" key="3">
    <source>
        <dbReference type="SAM" id="Coils"/>
    </source>
</evidence>
<name>A0A426V844_9BURK</name>
<dbReference type="GO" id="GO:0030313">
    <property type="term" value="C:cell envelope"/>
    <property type="evidence" value="ECO:0007669"/>
    <property type="project" value="UniProtKB-SubCell"/>
</dbReference>